<dbReference type="Proteomes" id="UP001603857">
    <property type="component" value="Unassembled WGS sequence"/>
</dbReference>
<dbReference type="SUPFAM" id="SSF55785">
    <property type="entry name" value="PYP-like sensor domain (PAS domain)"/>
    <property type="match status" value="1"/>
</dbReference>
<keyword evidence="1" id="KW-0600">Photoreceptor protein</keyword>
<feature type="compositionally biased region" description="Basic and acidic residues" evidence="7">
    <location>
        <begin position="1"/>
        <end position="16"/>
    </location>
</feature>
<comment type="caution">
    <text evidence="9">The sequence shown here is derived from an EMBL/GenBank/DDBJ whole genome shotgun (WGS) entry which is preliminary data.</text>
</comment>
<accession>A0ABD1LAS6</accession>
<evidence type="ECO:0000313" key="10">
    <source>
        <dbReference type="Proteomes" id="UP001603857"/>
    </source>
</evidence>
<evidence type="ECO:0000256" key="1">
    <source>
        <dbReference type="ARBA" id="ARBA00022543"/>
    </source>
</evidence>
<dbReference type="GO" id="GO:0009881">
    <property type="term" value="F:photoreceptor activity"/>
    <property type="evidence" value="ECO:0007669"/>
    <property type="project" value="UniProtKB-KW"/>
</dbReference>
<name>A0ABD1LAS6_9FABA</name>
<evidence type="ECO:0000256" key="3">
    <source>
        <dbReference type="ARBA" id="ARBA00022630"/>
    </source>
</evidence>
<evidence type="ECO:0000256" key="6">
    <source>
        <dbReference type="ARBA" id="ARBA00023170"/>
    </source>
</evidence>
<keyword evidence="4" id="KW-0288">FMN</keyword>
<reference evidence="9 10" key="1">
    <citation type="submission" date="2024-08" db="EMBL/GenBank/DDBJ databases">
        <title>Insights into the chromosomal genome structure of Flemingia macrophylla.</title>
        <authorList>
            <person name="Ding Y."/>
            <person name="Zhao Y."/>
            <person name="Bi W."/>
            <person name="Wu M."/>
            <person name="Zhao G."/>
            <person name="Gong Y."/>
            <person name="Li W."/>
            <person name="Zhang P."/>
        </authorList>
    </citation>
    <scope>NUCLEOTIDE SEQUENCE [LARGE SCALE GENOMIC DNA]</scope>
    <source>
        <strain evidence="9">DYQJB</strain>
        <tissue evidence="9">Leaf</tissue>
    </source>
</reference>
<keyword evidence="3" id="KW-0285">Flavoprotein</keyword>
<dbReference type="Pfam" id="PF13426">
    <property type="entry name" value="PAS_9"/>
    <property type="match status" value="1"/>
</dbReference>
<feature type="domain" description="PAS" evidence="8">
    <location>
        <begin position="69"/>
        <end position="139"/>
    </location>
</feature>
<dbReference type="PANTHER" id="PTHR47429">
    <property type="entry name" value="PROTEIN TWIN LOV 1"/>
    <property type="match status" value="1"/>
</dbReference>
<dbReference type="EMBL" id="JBGMDY010000010">
    <property type="protein sequence ID" value="KAL2320620.1"/>
    <property type="molecule type" value="Genomic_DNA"/>
</dbReference>
<evidence type="ECO:0000259" key="8">
    <source>
        <dbReference type="Pfam" id="PF13426"/>
    </source>
</evidence>
<keyword evidence="5" id="KW-0157">Chromophore</keyword>
<feature type="region of interest" description="Disordered" evidence="7">
    <location>
        <begin position="1"/>
        <end position="42"/>
    </location>
</feature>
<dbReference type="CDD" id="cd00130">
    <property type="entry name" value="PAS"/>
    <property type="match status" value="1"/>
</dbReference>
<keyword evidence="2" id="KW-0716">Sensory transduction</keyword>
<evidence type="ECO:0000313" key="9">
    <source>
        <dbReference type="EMBL" id="KAL2320620.1"/>
    </source>
</evidence>
<dbReference type="AlphaFoldDB" id="A0ABD1LAS6"/>
<evidence type="ECO:0000256" key="7">
    <source>
        <dbReference type="SAM" id="MobiDB-lite"/>
    </source>
</evidence>
<evidence type="ECO:0000256" key="5">
    <source>
        <dbReference type="ARBA" id="ARBA00022991"/>
    </source>
</evidence>
<dbReference type="PANTHER" id="PTHR47429:SF2">
    <property type="entry name" value="PROTEIN TWIN LOV 1"/>
    <property type="match status" value="1"/>
</dbReference>
<organism evidence="9 10">
    <name type="scientific">Flemingia macrophylla</name>
    <dbReference type="NCBI Taxonomy" id="520843"/>
    <lineage>
        <taxon>Eukaryota</taxon>
        <taxon>Viridiplantae</taxon>
        <taxon>Streptophyta</taxon>
        <taxon>Embryophyta</taxon>
        <taxon>Tracheophyta</taxon>
        <taxon>Spermatophyta</taxon>
        <taxon>Magnoliopsida</taxon>
        <taxon>eudicotyledons</taxon>
        <taxon>Gunneridae</taxon>
        <taxon>Pentapetalae</taxon>
        <taxon>rosids</taxon>
        <taxon>fabids</taxon>
        <taxon>Fabales</taxon>
        <taxon>Fabaceae</taxon>
        <taxon>Papilionoideae</taxon>
        <taxon>50 kb inversion clade</taxon>
        <taxon>NPAAA clade</taxon>
        <taxon>indigoferoid/millettioid clade</taxon>
        <taxon>Phaseoleae</taxon>
        <taxon>Flemingia</taxon>
    </lineage>
</organism>
<evidence type="ECO:0000256" key="4">
    <source>
        <dbReference type="ARBA" id="ARBA00022643"/>
    </source>
</evidence>
<keyword evidence="10" id="KW-1185">Reference proteome</keyword>
<dbReference type="InterPro" id="IPR000014">
    <property type="entry name" value="PAS"/>
</dbReference>
<feature type="compositionally biased region" description="Low complexity" evidence="7">
    <location>
        <begin position="22"/>
        <end position="36"/>
    </location>
</feature>
<gene>
    <name evidence="9" type="ORF">Fmac_029589</name>
</gene>
<keyword evidence="6" id="KW-0675">Receptor</keyword>
<sequence length="216" mass="24636">MKRKGSEEKRERDLKLPRAMISSSSTASRPSSSSNSRRLRDGISGTLTGADWWNLTEEERIPDPSLPGHPIVFANPAFLKFTRYARPEVLRRSAALFQGPLTSRSFLLQIREAVRAERTAQLFLLNYRKDGSPFWILLRHRASSLVYDLLVRERERIEVCGMWTGVWAGEGGGACIADGVFMEGRRGFSDCGRVGKRRCRVSSRWSHLIELKLHFR</sequence>
<dbReference type="InterPro" id="IPR035965">
    <property type="entry name" value="PAS-like_dom_sf"/>
</dbReference>
<evidence type="ECO:0000256" key="2">
    <source>
        <dbReference type="ARBA" id="ARBA00022606"/>
    </source>
</evidence>
<proteinExistence type="predicted"/>
<dbReference type="Gene3D" id="3.30.450.20">
    <property type="entry name" value="PAS domain"/>
    <property type="match status" value="1"/>
</dbReference>
<protein>
    <recommendedName>
        <fullName evidence="8">PAS domain-containing protein</fullName>
    </recommendedName>
</protein>